<reference evidence="1 2" key="1">
    <citation type="journal article" date="2018" name="Sci. Rep.">
        <title>Genomic signatures of local adaptation to the degree of environmental predictability in rotifers.</title>
        <authorList>
            <person name="Franch-Gras L."/>
            <person name="Hahn C."/>
            <person name="Garcia-Roger E.M."/>
            <person name="Carmona M.J."/>
            <person name="Serra M."/>
            <person name="Gomez A."/>
        </authorList>
    </citation>
    <scope>NUCLEOTIDE SEQUENCE [LARGE SCALE GENOMIC DNA]</scope>
    <source>
        <strain evidence="1">HYR1</strain>
    </source>
</reference>
<proteinExistence type="predicted"/>
<evidence type="ECO:0000313" key="1">
    <source>
        <dbReference type="EMBL" id="RNA03021.1"/>
    </source>
</evidence>
<organism evidence="1 2">
    <name type="scientific">Brachionus plicatilis</name>
    <name type="common">Marine rotifer</name>
    <name type="synonym">Brachionus muelleri</name>
    <dbReference type="NCBI Taxonomy" id="10195"/>
    <lineage>
        <taxon>Eukaryota</taxon>
        <taxon>Metazoa</taxon>
        <taxon>Spiralia</taxon>
        <taxon>Gnathifera</taxon>
        <taxon>Rotifera</taxon>
        <taxon>Eurotatoria</taxon>
        <taxon>Monogononta</taxon>
        <taxon>Pseudotrocha</taxon>
        <taxon>Ploima</taxon>
        <taxon>Brachionidae</taxon>
        <taxon>Brachionus</taxon>
    </lineage>
</organism>
<dbReference type="Proteomes" id="UP000276133">
    <property type="component" value="Unassembled WGS sequence"/>
</dbReference>
<protein>
    <submittedName>
        <fullName evidence="1">Uncharacterized protein</fullName>
    </submittedName>
</protein>
<accession>A0A3M7PWB5</accession>
<sequence>MKNKRKKYTKQSKIIEIRVERYRKVNVLDNSEKKEQKRMITIAQDHVTDPFQRNTFMKLIEKIHINVESELNLSTSLIFFLKSNVTLVL</sequence>
<gene>
    <name evidence="1" type="ORF">BpHYR1_014604</name>
</gene>
<dbReference type="AlphaFoldDB" id="A0A3M7PWB5"/>
<dbReference type="EMBL" id="REGN01008683">
    <property type="protein sequence ID" value="RNA03021.1"/>
    <property type="molecule type" value="Genomic_DNA"/>
</dbReference>
<evidence type="ECO:0000313" key="2">
    <source>
        <dbReference type="Proteomes" id="UP000276133"/>
    </source>
</evidence>
<name>A0A3M7PWB5_BRAPC</name>
<comment type="caution">
    <text evidence="1">The sequence shown here is derived from an EMBL/GenBank/DDBJ whole genome shotgun (WGS) entry which is preliminary data.</text>
</comment>
<keyword evidence="2" id="KW-1185">Reference proteome</keyword>